<keyword evidence="2" id="KW-0813">Transport</keyword>
<feature type="transmembrane region" description="Helical" evidence="6">
    <location>
        <begin position="450"/>
        <end position="469"/>
    </location>
</feature>
<dbReference type="Proteomes" id="UP000242519">
    <property type="component" value="Unassembled WGS sequence"/>
</dbReference>
<dbReference type="PANTHER" id="PTHR23511:SF3">
    <property type="entry name" value="MAJOR FACILITATOR SUPERFAMILY (MFS) PROFILE DOMAIN-CONTAINING PROTEIN"/>
    <property type="match status" value="1"/>
</dbReference>
<dbReference type="InterPro" id="IPR005828">
    <property type="entry name" value="MFS_sugar_transport-like"/>
</dbReference>
<dbReference type="EMBL" id="MZNU01000106">
    <property type="protein sequence ID" value="OWP04421.1"/>
    <property type="molecule type" value="Genomic_DNA"/>
</dbReference>
<evidence type="ECO:0000256" key="1">
    <source>
        <dbReference type="ARBA" id="ARBA00004141"/>
    </source>
</evidence>
<name>A0A218Z8L2_9HELO</name>
<keyword evidence="8" id="KW-0762">Sugar transport</keyword>
<dbReference type="PANTHER" id="PTHR23511">
    <property type="entry name" value="SYNAPTIC VESICLE GLYCOPROTEIN 2"/>
    <property type="match status" value="1"/>
</dbReference>
<evidence type="ECO:0000259" key="7">
    <source>
        <dbReference type="PROSITE" id="PS50850"/>
    </source>
</evidence>
<keyword evidence="4 6" id="KW-1133">Transmembrane helix</keyword>
<dbReference type="OrthoDB" id="4139357at2759"/>
<evidence type="ECO:0000256" key="2">
    <source>
        <dbReference type="ARBA" id="ARBA00022448"/>
    </source>
</evidence>
<feature type="transmembrane region" description="Helical" evidence="6">
    <location>
        <begin position="476"/>
        <end position="496"/>
    </location>
</feature>
<evidence type="ECO:0000256" key="3">
    <source>
        <dbReference type="ARBA" id="ARBA00022692"/>
    </source>
</evidence>
<evidence type="ECO:0000313" key="8">
    <source>
        <dbReference type="EMBL" id="OWP04421.1"/>
    </source>
</evidence>
<keyword evidence="3 6" id="KW-0812">Transmembrane</keyword>
<feature type="domain" description="Major facilitator superfamily (MFS) profile" evidence="7">
    <location>
        <begin position="112"/>
        <end position="588"/>
    </location>
</feature>
<dbReference type="GO" id="GO:0022857">
    <property type="term" value="F:transmembrane transporter activity"/>
    <property type="evidence" value="ECO:0007669"/>
    <property type="project" value="InterPro"/>
</dbReference>
<feature type="transmembrane region" description="Helical" evidence="6">
    <location>
        <begin position="534"/>
        <end position="554"/>
    </location>
</feature>
<dbReference type="GO" id="GO:0016020">
    <property type="term" value="C:membrane"/>
    <property type="evidence" value="ECO:0007669"/>
    <property type="project" value="UniProtKB-SubCell"/>
</dbReference>
<protein>
    <submittedName>
        <fullName evidence="8">MFS sugar transporter</fullName>
    </submittedName>
</protein>
<feature type="transmembrane region" description="Helical" evidence="6">
    <location>
        <begin position="177"/>
        <end position="196"/>
    </location>
</feature>
<evidence type="ECO:0000256" key="5">
    <source>
        <dbReference type="ARBA" id="ARBA00023136"/>
    </source>
</evidence>
<sequence>MTRLPRDAIPRFLQSAFASASASAAAAAAALFTLSSPRSSTGYHELDMAPASQERLEADLVDVVKTDLRDPRALSDDDDVRVVGELSLYEKKSRLVNEEFNAMGMGKYQWYIWSLCGLGYFLDLLWAQAFGLIATPLQQELGFSSGELGNIFSAFSAGLCAGAFVWGILVDIIGRKWAFNGTVCITFIFGLCLGAPDTYPAILVLTAFNGFGIGGNIPIDTTICLEFLPQNKRFLLAMLSVFQPIGVVVCSGIAYGFVPRYACEVGLPSCKSSSLQPGEGCCSRADNMGWRYLMFTLGGISLCVFLLRFVLFTFQESPKYLIGRGRDEEAIRVLHKVARVNKYECRLNMEDFKALEASYVEPLLENAAAKFDAPGQMSNKTFWHQLQNEGPRLKILFSTPALTRVTILVWVIYAFDYWAFSVAGSFLPTILLRKNSQIQVSVAETYRDYVIIYTPGVVGVALGSLMVYVPRIGRKWAMVFSAALMGVSLFLFSTVNTQASNIGFNVMEYFFQSMFNAVLYGWTPEAFPAPVRGTASGIASFWGRLFSIVSPLIAAHLLKTSLNGPLYLAGSGALVCVVAVLFLPASTTQGRAA</sequence>
<evidence type="ECO:0000256" key="4">
    <source>
        <dbReference type="ARBA" id="ARBA00022989"/>
    </source>
</evidence>
<feature type="transmembrane region" description="Helical" evidence="6">
    <location>
        <begin position="292"/>
        <end position="314"/>
    </location>
</feature>
<feature type="transmembrane region" description="Helical" evidence="6">
    <location>
        <begin position="502"/>
        <end position="522"/>
    </location>
</feature>
<reference evidence="8 9" key="1">
    <citation type="submission" date="2017-04" db="EMBL/GenBank/DDBJ databases">
        <title>Draft genome sequence of Marssonina coronaria NL1: causal agent of apple blotch.</title>
        <authorList>
            <person name="Cheng Q."/>
        </authorList>
    </citation>
    <scope>NUCLEOTIDE SEQUENCE [LARGE SCALE GENOMIC DNA]</scope>
    <source>
        <strain evidence="8 9">NL1</strain>
    </source>
</reference>
<accession>A0A218Z8L2</accession>
<feature type="transmembrane region" description="Helical" evidence="6">
    <location>
        <begin position="235"/>
        <end position="258"/>
    </location>
</feature>
<gene>
    <name evidence="8" type="ORF">B2J93_4426</name>
</gene>
<dbReference type="InParanoid" id="A0A218Z8L2"/>
<dbReference type="SUPFAM" id="SSF103473">
    <property type="entry name" value="MFS general substrate transporter"/>
    <property type="match status" value="1"/>
</dbReference>
<dbReference type="Gene3D" id="1.20.1250.20">
    <property type="entry name" value="MFS general substrate transporter like domains"/>
    <property type="match status" value="1"/>
</dbReference>
<feature type="transmembrane region" description="Helical" evidence="6">
    <location>
        <begin position="407"/>
        <end position="430"/>
    </location>
</feature>
<dbReference type="CDD" id="cd17316">
    <property type="entry name" value="MFS_SV2_like"/>
    <property type="match status" value="1"/>
</dbReference>
<dbReference type="InterPro" id="IPR036259">
    <property type="entry name" value="MFS_trans_sf"/>
</dbReference>
<evidence type="ECO:0000256" key="6">
    <source>
        <dbReference type="SAM" id="Phobius"/>
    </source>
</evidence>
<comment type="subcellular location">
    <subcellularLocation>
        <location evidence="1">Membrane</location>
        <topology evidence="1">Multi-pass membrane protein</topology>
    </subcellularLocation>
</comment>
<feature type="transmembrane region" description="Helical" evidence="6">
    <location>
        <begin position="110"/>
        <end position="131"/>
    </location>
</feature>
<dbReference type="AlphaFoldDB" id="A0A218Z8L2"/>
<feature type="transmembrane region" description="Helical" evidence="6">
    <location>
        <begin position="566"/>
        <end position="585"/>
    </location>
</feature>
<dbReference type="PROSITE" id="PS50850">
    <property type="entry name" value="MFS"/>
    <property type="match status" value="1"/>
</dbReference>
<keyword evidence="9" id="KW-1185">Reference proteome</keyword>
<organism evidence="8 9">
    <name type="scientific">Diplocarpon coronariae</name>
    <dbReference type="NCBI Taxonomy" id="2795749"/>
    <lineage>
        <taxon>Eukaryota</taxon>
        <taxon>Fungi</taxon>
        <taxon>Dikarya</taxon>
        <taxon>Ascomycota</taxon>
        <taxon>Pezizomycotina</taxon>
        <taxon>Leotiomycetes</taxon>
        <taxon>Helotiales</taxon>
        <taxon>Drepanopezizaceae</taxon>
        <taxon>Diplocarpon</taxon>
    </lineage>
</organism>
<dbReference type="InterPro" id="IPR020846">
    <property type="entry name" value="MFS_dom"/>
</dbReference>
<dbReference type="Pfam" id="PF00083">
    <property type="entry name" value="Sugar_tr"/>
    <property type="match status" value="1"/>
</dbReference>
<comment type="caution">
    <text evidence="8">The sequence shown here is derived from an EMBL/GenBank/DDBJ whole genome shotgun (WGS) entry which is preliminary data.</text>
</comment>
<feature type="transmembrane region" description="Helical" evidence="6">
    <location>
        <begin position="151"/>
        <end position="170"/>
    </location>
</feature>
<evidence type="ECO:0000313" key="9">
    <source>
        <dbReference type="Proteomes" id="UP000242519"/>
    </source>
</evidence>
<keyword evidence="5 6" id="KW-0472">Membrane</keyword>
<proteinExistence type="predicted"/>